<keyword evidence="3" id="KW-1133">Transmembrane helix</keyword>
<accession>A0A518HA82</accession>
<keyword evidence="3" id="KW-0472">Membrane</keyword>
<evidence type="ECO:0000313" key="4">
    <source>
        <dbReference type="EMBL" id="QDV37762.1"/>
    </source>
</evidence>
<dbReference type="Pfam" id="PF14559">
    <property type="entry name" value="TPR_19"/>
    <property type="match status" value="2"/>
</dbReference>
<dbReference type="Pfam" id="PF13432">
    <property type="entry name" value="TPR_16"/>
    <property type="match status" value="2"/>
</dbReference>
<keyword evidence="3" id="KW-0812">Transmembrane</keyword>
<organism evidence="4 5">
    <name type="scientific">Tautonia plasticadhaerens</name>
    <dbReference type="NCBI Taxonomy" id="2527974"/>
    <lineage>
        <taxon>Bacteria</taxon>
        <taxon>Pseudomonadati</taxon>
        <taxon>Planctomycetota</taxon>
        <taxon>Planctomycetia</taxon>
        <taxon>Isosphaerales</taxon>
        <taxon>Isosphaeraceae</taxon>
        <taxon>Tautonia</taxon>
    </lineage>
</organism>
<feature type="transmembrane region" description="Helical" evidence="3">
    <location>
        <begin position="17"/>
        <end position="37"/>
    </location>
</feature>
<keyword evidence="1" id="KW-0677">Repeat</keyword>
<name>A0A518HA82_9BACT</name>
<protein>
    <submittedName>
        <fullName evidence="4">Tetratricopeptide repeat protein</fullName>
    </submittedName>
</protein>
<dbReference type="SMART" id="SM00028">
    <property type="entry name" value="TPR"/>
    <property type="match status" value="4"/>
</dbReference>
<dbReference type="RefSeq" id="WP_197446432.1">
    <property type="nucleotide sequence ID" value="NZ_CP036426.1"/>
</dbReference>
<dbReference type="InterPro" id="IPR019734">
    <property type="entry name" value="TPR_rpt"/>
</dbReference>
<evidence type="ECO:0000313" key="5">
    <source>
        <dbReference type="Proteomes" id="UP000317835"/>
    </source>
</evidence>
<dbReference type="SUPFAM" id="SSF48452">
    <property type="entry name" value="TPR-like"/>
    <property type="match status" value="2"/>
</dbReference>
<dbReference type="Proteomes" id="UP000317835">
    <property type="component" value="Chromosome"/>
</dbReference>
<dbReference type="KEGG" id="tpla:ElP_57080"/>
<gene>
    <name evidence="4" type="ORF">ElP_57080</name>
</gene>
<reference evidence="4 5" key="1">
    <citation type="submission" date="2019-02" db="EMBL/GenBank/DDBJ databases">
        <title>Deep-cultivation of Planctomycetes and their phenomic and genomic characterization uncovers novel biology.</title>
        <authorList>
            <person name="Wiegand S."/>
            <person name="Jogler M."/>
            <person name="Boedeker C."/>
            <person name="Pinto D."/>
            <person name="Vollmers J."/>
            <person name="Rivas-Marin E."/>
            <person name="Kohn T."/>
            <person name="Peeters S.H."/>
            <person name="Heuer A."/>
            <person name="Rast P."/>
            <person name="Oberbeckmann S."/>
            <person name="Bunk B."/>
            <person name="Jeske O."/>
            <person name="Meyerdierks A."/>
            <person name="Storesund J.E."/>
            <person name="Kallscheuer N."/>
            <person name="Luecker S."/>
            <person name="Lage O.M."/>
            <person name="Pohl T."/>
            <person name="Merkel B.J."/>
            <person name="Hornburger P."/>
            <person name="Mueller R.-W."/>
            <person name="Bruemmer F."/>
            <person name="Labrenz M."/>
            <person name="Spormann A.M."/>
            <person name="Op den Camp H."/>
            <person name="Overmann J."/>
            <person name="Amann R."/>
            <person name="Jetten M.S.M."/>
            <person name="Mascher T."/>
            <person name="Medema M.H."/>
            <person name="Devos D.P."/>
            <person name="Kaster A.-K."/>
            <person name="Ovreas L."/>
            <person name="Rohde M."/>
            <person name="Galperin M.Y."/>
            <person name="Jogler C."/>
        </authorList>
    </citation>
    <scope>NUCLEOTIDE SEQUENCE [LARGE SCALE GENOMIC DNA]</scope>
    <source>
        <strain evidence="4 5">ElP</strain>
    </source>
</reference>
<dbReference type="InterPro" id="IPR011990">
    <property type="entry name" value="TPR-like_helical_dom_sf"/>
</dbReference>
<keyword evidence="5" id="KW-1185">Reference proteome</keyword>
<evidence type="ECO:0000256" key="3">
    <source>
        <dbReference type="SAM" id="Phobius"/>
    </source>
</evidence>
<dbReference type="PANTHER" id="PTHR45586">
    <property type="entry name" value="TPR REPEAT-CONTAINING PROTEIN PA4667"/>
    <property type="match status" value="1"/>
</dbReference>
<keyword evidence="2" id="KW-0802">TPR repeat</keyword>
<dbReference type="AlphaFoldDB" id="A0A518HA82"/>
<dbReference type="Gene3D" id="1.25.40.10">
    <property type="entry name" value="Tetratricopeptide repeat domain"/>
    <property type="match status" value="2"/>
</dbReference>
<sequence length="434" mass="48137">MDALPSRRLRFAPSGRARWVVVTIAAIVVLLVAGVVIRDELRARAAREAARRSLADGRLAKAEEALGRWLGVRPRAAEAHFLKARVALGQERPQEAVVELVTARALGYPAAPIDRLEAILRARAGQHAEAVPILRRILEGSEAPDPEVAEALARVYLETYRFRAAADAIDRWIRDAPDDATPYLWRTEVRERLDPDREAQIDDYRAALERDPGLDRAQLGLADALRLTGRTEEAAAAYASYLARRPDDPAGHLGAGLVAEDRGDEESAALHLDRTLALDPANAPALSARASIAMRRGEQDAALALLDRAVRHAPHDLEVRYRRGLCLARLGRLDEALAEQQVAARLKEDDRRLAEIQQQLIQNPGDPALQVEIARWLIEHGHEEEGIRWARKVLGERPDDREANRLMARIHERAGDHGLANYFRLQAEASPPSK</sequence>
<dbReference type="EMBL" id="CP036426">
    <property type="protein sequence ID" value="QDV37762.1"/>
    <property type="molecule type" value="Genomic_DNA"/>
</dbReference>
<evidence type="ECO:0000256" key="1">
    <source>
        <dbReference type="ARBA" id="ARBA00022737"/>
    </source>
</evidence>
<proteinExistence type="predicted"/>
<dbReference type="InterPro" id="IPR051012">
    <property type="entry name" value="CellSynth/LPSAsmb/PSIAsmb"/>
</dbReference>
<dbReference type="PANTHER" id="PTHR45586:SF1">
    <property type="entry name" value="LIPOPOLYSACCHARIDE ASSEMBLY PROTEIN B"/>
    <property type="match status" value="1"/>
</dbReference>
<evidence type="ECO:0000256" key="2">
    <source>
        <dbReference type="ARBA" id="ARBA00022803"/>
    </source>
</evidence>